<feature type="domain" description="Thoeris protein ThsB TIR-like" evidence="1">
    <location>
        <begin position="8"/>
        <end position="103"/>
    </location>
</feature>
<name>A0ABP9VVW2_9BACT</name>
<organism evidence="2 3">
    <name type="scientific">Novipirellula caenicola</name>
    <dbReference type="NCBI Taxonomy" id="1536901"/>
    <lineage>
        <taxon>Bacteria</taxon>
        <taxon>Pseudomonadati</taxon>
        <taxon>Planctomycetota</taxon>
        <taxon>Planctomycetia</taxon>
        <taxon>Pirellulales</taxon>
        <taxon>Pirellulaceae</taxon>
        <taxon>Novipirellula</taxon>
    </lineage>
</organism>
<dbReference type="InterPro" id="IPR015032">
    <property type="entry name" value="ThsB__TIR-like_domain"/>
</dbReference>
<reference evidence="2 3" key="1">
    <citation type="submission" date="2024-02" db="EMBL/GenBank/DDBJ databases">
        <title>Rhodopirellula caenicola NBRC 110016.</title>
        <authorList>
            <person name="Ichikawa N."/>
            <person name="Katano-Makiyama Y."/>
            <person name="Hidaka K."/>
        </authorList>
    </citation>
    <scope>NUCLEOTIDE SEQUENCE [LARGE SCALE GENOMIC DNA]</scope>
    <source>
        <strain evidence="2 3">NBRC 110016</strain>
    </source>
</reference>
<dbReference type="Proteomes" id="UP001416858">
    <property type="component" value="Unassembled WGS sequence"/>
</dbReference>
<proteinExistence type="predicted"/>
<dbReference type="Pfam" id="PF08937">
    <property type="entry name" value="ThsB_TIR"/>
    <property type="match status" value="1"/>
</dbReference>
<accession>A0ABP9VVW2</accession>
<dbReference type="Gene3D" id="3.40.50.11200">
    <property type="match status" value="1"/>
</dbReference>
<evidence type="ECO:0000313" key="3">
    <source>
        <dbReference type="Proteomes" id="UP001416858"/>
    </source>
</evidence>
<evidence type="ECO:0000313" key="2">
    <source>
        <dbReference type="EMBL" id="GAA5508415.1"/>
    </source>
</evidence>
<protein>
    <recommendedName>
        <fullName evidence="1">Thoeris protein ThsB TIR-like domain-containing protein</fullName>
    </recommendedName>
</protein>
<evidence type="ECO:0000259" key="1">
    <source>
        <dbReference type="Pfam" id="PF08937"/>
    </source>
</evidence>
<dbReference type="RefSeq" id="WP_345685201.1">
    <property type="nucleotide sequence ID" value="NZ_BAABRO010000009.1"/>
</dbReference>
<dbReference type="EMBL" id="BAABRO010000009">
    <property type="protein sequence ID" value="GAA5508415.1"/>
    <property type="molecule type" value="Genomic_DNA"/>
</dbReference>
<comment type="caution">
    <text evidence="2">The sequence shown here is derived from an EMBL/GenBank/DDBJ whole genome shotgun (WGS) entry which is preliminary data.</text>
</comment>
<sequence>MGYRNKTYVIFDADKDMWAYSYMKGWKTNKNVDFDFHDAHDLNPLTNRAGEETVKSRLRERFSKTKHAIVLIGESTKNLYRFVRWELQVALKLEIPLVAVNLNHFRKIDQDRCPLVIKDTTTVHVPFKLKIIRHALDNFPADYRAKKKEGEVNLYYPNSVYESLGL</sequence>
<gene>
    <name evidence="2" type="ORF">Rcae01_03881</name>
</gene>
<keyword evidence="3" id="KW-1185">Reference proteome</keyword>